<evidence type="ECO:0000256" key="3">
    <source>
        <dbReference type="ARBA" id="ARBA00004286"/>
    </source>
</evidence>
<keyword evidence="14 17" id="KW-0539">Nucleus</keyword>
<feature type="compositionally biased region" description="Low complexity" evidence="18">
    <location>
        <begin position="586"/>
        <end position="596"/>
    </location>
</feature>
<evidence type="ECO:0000256" key="16">
    <source>
        <dbReference type="PIRSR" id="PIRSR000882-1"/>
    </source>
</evidence>
<proteinExistence type="inferred from homology"/>
<dbReference type="InterPro" id="IPR003701">
    <property type="entry name" value="Mre11"/>
</dbReference>
<keyword evidence="13 17" id="KW-0464">Manganese</keyword>
<feature type="compositionally biased region" description="Low complexity" evidence="18">
    <location>
        <begin position="617"/>
        <end position="628"/>
    </location>
</feature>
<dbReference type="SUPFAM" id="SSF56300">
    <property type="entry name" value="Metallo-dependent phosphatases"/>
    <property type="match status" value="1"/>
</dbReference>
<dbReference type="GO" id="GO:0031573">
    <property type="term" value="P:mitotic intra-S DNA damage checkpoint signaling"/>
    <property type="evidence" value="ECO:0007669"/>
    <property type="project" value="TreeGrafter"/>
</dbReference>
<comment type="subcellular location">
    <subcellularLocation>
        <location evidence="3">Chromosome</location>
    </subcellularLocation>
    <subcellularLocation>
        <location evidence="2">Nucleus</location>
    </subcellularLocation>
</comment>
<dbReference type="GO" id="GO:0000724">
    <property type="term" value="P:double-strand break repair via homologous recombination"/>
    <property type="evidence" value="ECO:0007669"/>
    <property type="project" value="TreeGrafter"/>
</dbReference>
<evidence type="ECO:0000259" key="19">
    <source>
        <dbReference type="SMART" id="SM01347"/>
    </source>
</evidence>
<protein>
    <submittedName>
        <fullName evidence="20">Double-strand break repair protein mre11a</fullName>
    </submittedName>
</protein>
<dbReference type="GO" id="GO:0035861">
    <property type="term" value="C:site of double-strand break"/>
    <property type="evidence" value="ECO:0007669"/>
    <property type="project" value="TreeGrafter"/>
</dbReference>
<feature type="domain" description="Mre11 DNA-binding" evidence="19">
    <location>
        <begin position="298"/>
        <end position="465"/>
    </location>
</feature>
<comment type="similarity">
    <text evidence="4 17">Belongs to the MRE11/RAD32 family.</text>
</comment>
<dbReference type="GO" id="GO:0006303">
    <property type="term" value="P:double-strand break repair via nonhomologous end joining"/>
    <property type="evidence" value="ECO:0007669"/>
    <property type="project" value="TreeGrafter"/>
</dbReference>
<dbReference type="FunFam" id="3.60.21.10:FF:000011">
    <property type="entry name" value="Double-strand break repair protein"/>
    <property type="match status" value="1"/>
</dbReference>
<evidence type="ECO:0000256" key="5">
    <source>
        <dbReference type="ARBA" id="ARBA00022454"/>
    </source>
</evidence>
<dbReference type="InterPro" id="IPR038487">
    <property type="entry name" value="Mre11_capping_dom"/>
</dbReference>
<dbReference type="InterPro" id="IPR029052">
    <property type="entry name" value="Metallo-depent_PP-like"/>
</dbReference>
<dbReference type="GO" id="GO:0008296">
    <property type="term" value="F:3'-5'-DNA exonuclease activity"/>
    <property type="evidence" value="ECO:0007669"/>
    <property type="project" value="InterPro"/>
</dbReference>
<dbReference type="GO" id="GO:0030870">
    <property type="term" value="C:Mre11 complex"/>
    <property type="evidence" value="ECO:0007669"/>
    <property type="project" value="InterPro"/>
</dbReference>
<comment type="cofactor">
    <cofactor evidence="1">
        <name>Mn(2+)</name>
        <dbReference type="ChEBI" id="CHEBI:29035"/>
    </cofactor>
</comment>
<dbReference type="EMBL" id="JADGJD010000173">
    <property type="protein sequence ID" value="KAJ3053886.1"/>
    <property type="molecule type" value="Genomic_DNA"/>
</dbReference>
<evidence type="ECO:0000256" key="9">
    <source>
        <dbReference type="ARBA" id="ARBA00022763"/>
    </source>
</evidence>
<dbReference type="Pfam" id="PF04152">
    <property type="entry name" value="Mre11_DNA_bind"/>
    <property type="match status" value="1"/>
</dbReference>
<reference evidence="20" key="1">
    <citation type="submission" date="2020-05" db="EMBL/GenBank/DDBJ databases">
        <title>Phylogenomic resolution of chytrid fungi.</title>
        <authorList>
            <person name="Stajich J.E."/>
            <person name="Amses K."/>
            <person name="Simmons R."/>
            <person name="Seto K."/>
            <person name="Myers J."/>
            <person name="Bonds A."/>
            <person name="Quandt C.A."/>
            <person name="Barry K."/>
            <person name="Liu P."/>
            <person name="Grigoriev I."/>
            <person name="Longcore J.E."/>
            <person name="James T.Y."/>
        </authorList>
    </citation>
    <scope>NUCLEOTIDE SEQUENCE</scope>
    <source>
        <strain evidence="20">JEL0318</strain>
    </source>
</reference>
<keyword evidence="12 17" id="KW-0234">DNA repair</keyword>
<dbReference type="Proteomes" id="UP001212841">
    <property type="component" value="Unassembled WGS sequence"/>
</dbReference>
<dbReference type="Gene3D" id="3.60.21.10">
    <property type="match status" value="1"/>
</dbReference>
<dbReference type="InterPro" id="IPR004843">
    <property type="entry name" value="Calcineurin-like_PHP"/>
</dbReference>
<keyword evidence="9 17" id="KW-0227">DNA damage</keyword>
<evidence type="ECO:0000313" key="21">
    <source>
        <dbReference type="Proteomes" id="UP001212841"/>
    </source>
</evidence>
<keyword evidence="7" id="KW-0479">Metal-binding</keyword>
<feature type="active site" description="Proton donor" evidence="16">
    <location>
        <position position="132"/>
    </location>
</feature>
<dbReference type="Gene3D" id="3.30.110.110">
    <property type="entry name" value="Mre11, capping domain"/>
    <property type="match status" value="1"/>
</dbReference>
<dbReference type="AlphaFoldDB" id="A0AAD5SG26"/>
<evidence type="ECO:0000256" key="8">
    <source>
        <dbReference type="ARBA" id="ARBA00022759"/>
    </source>
</evidence>
<evidence type="ECO:0000256" key="6">
    <source>
        <dbReference type="ARBA" id="ARBA00022722"/>
    </source>
</evidence>
<dbReference type="CDD" id="cd00840">
    <property type="entry name" value="MPP_Mre11_N"/>
    <property type="match status" value="1"/>
</dbReference>
<dbReference type="GO" id="GO:0097552">
    <property type="term" value="P:mitochondrial double-strand break repair via homologous recombination"/>
    <property type="evidence" value="ECO:0007669"/>
    <property type="project" value="TreeGrafter"/>
</dbReference>
<feature type="region of interest" description="Disordered" evidence="18">
    <location>
        <begin position="532"/>
        <end position="663"/>
    </location>
</feature>
<accession>A0AAD5SG26</accession>
<keyword evidence="15 17" id="KW-0469">Meiosis</keyword>
<feature type="compositionally biased region" description="Acidic residues" evidence="18">
    <location>
        <begin position="636"/>
        <end position="649"/>
    </location>
</feature>
<evidence type="ECO:0000256" key="4">
    <source>
        <dbReference type="ARBA" id="ARBA00009028"/>
    </source>
</evidence>
<dbReference type="SMART" id="SM01347">
    <property type="entry name" value="Mre11_DNA_bind"/>
    <property type="match status" value="1"/>
</dbReference>
<keyword evidence="8 17" id="KW-0255">Endonuclease</keyword>
<dbReference type="GO" id="GO:0042138">
    <property type="term" value="P:meiotic DNA double-strand break formation"/>
    <property type="evidence" value="ECO:0007669"/>
    <property type="project" value="TreeGrafter"/>
</dbReference>
<dbReference type="GO" id="GO:0000014">
    <property type="term" value="F:single-stranded DNA endodeoxyribonuclease activity"/>
    <property type="evidence" value="ECO:0007669"/>
    <property type="project" value="TreeGrafter"/>
</dbReference>
<dbReference type="Pfam" id="PF00149">
    <property type="entry name" value="Metallophos"/>
    <property type="match status" value="1"/>
</dbReference>
<dbReference type="PANTHER" id="PTHR10139:SF1">
    <property type="entry name" value="DOUBLE-STRAND BREAK REPAIR PROTEIN MRE11"/>
    <property type="match status" value="1"/>
</dbReference>
<sequence>MSGAADRADLDDDANTFRILLATDNHVGYMEKDPIRGNDSFDSFEEVLKIGQERNVDFILLGGDLFHDNKPSRKCLHTTMTLFRQYCLGNRPCGVDFLSDQSENFPNRFATVNYQDPNFNVGMPVFSIHGNHDDPSGDGSLCALDLLSVAGLVNYFGKQVEVDDIAIKPILLRKGTSRLALFGLGNVRDERLNRTFQRKKVKMFRPKDDGQGDWFNLMVLHQNRISHGPTNYIPETFLEDFLNLIVWGHEHECLVDPELNSQRGFYITQPGSSVATSLCEGEAVAKHVGILQIKGSHFQLEPLRLKTVRPFIMDEVVLKDEKDLRPTDHTTVNDFLQHKVKSLIDRALTEWKELNPDAPENRWPKPLIRLKVEYSGGFTTYNPQRFGQMFVDRVANPKDILHFYRKRPNITPASKRKGDVKINLDAFIPEKLENFRVEDLVMEILNAQNLEIFPENELGDAVRQFVEKDDKDAIKEFVDTSLVRTRAYLKERPGALVDEEFRKEVTKEKQSRVEQFEIDKTNVSVEETFNRRRRQAGDDEDADEEVIVEDDMNDIGAVTAPARGRGRGGRAGSAMATKRGRGRGRGAAAATTSRATAKSRKNVDDDMDIDEDPAPGPSRARASRATKATPKKYAEPDDEIDEEDVEENYQEPVQDTRKRKAPA</sequence>
<evidence type="ECO:0000256" key="7">
    <source>
        <dbReference type="ARBA" id="ARBA00022723"/>
    </source>
</evidence>
<keyword evidence="10 17" id="KW-0378">Hydrolase</keyword>
<evidence type="ECO:0000256" key="2">
    <source>
        <dbReference type="ARBA" id="ARBA00004123"/>
    </source>
</evidence>
<dbReference type="InterPro" id="IPR007281">
    <property type="entry name" value="Mre11_DNA-bd"/>
</dbReference>
<dbReference type="GO" id="GO:0000723">
    <property type="term" value="P:telomere maintenance"/>
    <property type="evidence" value="ECO:0007669"/>
    <property type="project" value="TreeGrafter"/>
</dbReference>
<dbReference type="GO" id="GO:0007095">
    <property type="term" value="P:mitotic G2 DNA damage checkpoint signaling"/>
    <property type="evidence" value="ECO:0007669"/>
    <property type="project" value="TreeGrafter"/>
</dbReference>
<evidence type="ECO:0000256" key="12">
    <source>
        <dbReference type="ARBA" id="ARBA00023204"/>
    </source>
</evidence>
<evidence type="ECO:0000256" key="11">
    <source>
        <dbReference type="ARBA" id="ARBA00022839"/>
    </source>
</evidence>
<evidence type="ECO:0000256" key="10">
    <source>
        <dbReference type="ARBA" id="ARBA00022801"/>
    </source>
</evidence>
<evidence type="ECO:0000256" key="13">
    <source>
        <dbReference type="ARBA" id="ARBA00023211"/>
    </source>
</evidence>
<evidence type="ECO:0000256" key="14">
    <source>
        <dbReference type="ARBA" id="ARBA00023242"/>
    </source>
</evidence>
<evidence type="ECO:0000313" key="20">
    <source>
        <dbReference type="EMBL" id="KAJ3053886.1"/>
    </source>
</evidence>
<gene>
    <name evidence="20" type="primary">MRE11A</name>
    <name evidence="20" type="ORF">HK097_003177</name>
</gene>
<keyword evidence="11 17" id="KW-0269">Exonuclease</keyword>
<evidence type="ECO:0000256" key="17">
    <source>
        <dbReference type="RuleBase" id="RU003447"/>
    </source>
</evidence>
<dbReference type="InterPro" id="IPR041796">
    <property type="entry name" value="Mre11_N"/>
</dbReference>
<evidence type="ECO:0000256" key="18">
    <source>
        <dbReference type="SAM" id="MobiDB-lite"/>
    </source>
</evidence>
<name>A0AAD5SG26_9FUNG</name>
<organism evidence="20 21">
    <name type="scientific">Rhizophlyctis rosea</name>
    <dbReference type="NCBI Taxonomy" id="64517"/>
    <lineage>
        <taxon>Eukaryota</taxon>
        <taxon>Fungi</taxon>
        <taxon>Fungi incertae sedis</taxon>
        <taxon>Chytridiomycota</taxon>
        <taxon>Chytridiomycota incertae sedis</taxon>
        <taxon>Chytridiomycetes</taxon>
        <taxon>Rhizophlyctidales</taxon>
        <taxon>Rhizophlyctidaceae</taxon>
        <taxon>Rhizophlyctis</taxon>
    </lineage>
</organism>
<keyword evidence="21" id="KW-1185">Reference proteome</keyword>
<dbReference type="PANTHER" id="PTHR10139">
    <property type="entry name" value="DOUBLE-STRAND BREAK REPAIR PROTEIN MRE11"/>
    <property type="match status" value="1"/>
</dbReference>
<keyword evidence="5" id="KW-0158">Chromosome</keyword>
<feature type="non-terminal residue" evidence="20">
    <location>
        <position position="663"/>
    </location>
</feature>
<dbReference type="GO" id="GO:0030145">
    <property type="term" value="F:manganese ion binding"/>
    <property type="evidence" value="ECO:0007669"/>
    <property type="project" value="InterPro"/>
</dbReference>
<dbReference type="PIRSF" id="PIRSF000882">
    <property type="entry name" value="DSB_repair_MRE11"/>
    <property type="match status" value="1"/>
</dbReference>
<dbReference type="NCBIfam" id="TIGR00583">
    <property type="entry name" value="mre11"/>
    <property type="match status" value="1"/>
</dbReference>
<evidence type="ECO:0000256" key="1">
    <source>
        <dbReference type="ARBA" id="ARBA00001936"/>
    </source>
</evidence>
<evidence type="ECO:0000256" key="15">
    <source>
        <dbReference type="ARBA" id="ARBA00023254"/>
    </source>
</evidence>
<comment type="caution">
    <text evidence="20">The sequence shown here is derived from an EMBL/GenBank/DDBJ whole genome shotgun (WGS) entry which is preliminary data.</text>
</comment>
<keyword evidence="6 17" id="KW-0540">Nuclease</keyword>
<feature type="compositionally biased region" description="Acidic residues" evidence="18">
    <location>
        <begin position="538"/>
        <end position="553"/>
    </location>
</feature>